<dbReference type="GO" id="GO:0016998">
    <property type="term" value="P:cell wall macromolecule catabolic process"/>
    <property type="evidence" value="ECO:0007669"/>
    <property type="project" value="InterPro"/>
</dbReference>
<dbReference type="GO" id="GO:0009253">
    <property type="term" value="P:peptidoglycan catabolic process"/>
    <property type="evidence" value="ECO:0007669"/>
    <property type="project" value="InterPro"/>
</dbReference>
<keyword evidence="3 7" id="KW-0081">Bacteriolytic enzyme</keyword>
<organism evidence="8 9">
    <name type="scientific">Acinetobacter defluvii</name>
    <dbReference type="NCBI Taxonomy" id="1871111"/>
    <lineage>
        <taxon>Bacteria</taxon>
        <taxon>Pseudomonadati</taxon>
        <taxon>Pseudomonadota</taxon>
        <taxon>Gammaproteobacteria</taxon>
        <taxon>Moraxellales</taxon>
        <taxon>Moraxellaceae</taxon>
        <taxon>Acinetobacter</taxon>
    </lineage>
</organism>
<dbReference type="OrthoDB" id="8141296at2"/>
<dbReference type="Proteomes" id="UP000245977">
    <property type="component" value="Plasmid p1_010030"/>
</dbReference>
<dbReference type="RefSeq" id="WP_065994767.1">
    <property type="nucleotide sequence ID" value="NZ_CP029389.2"/>
</dbReference>
<gene>
    <name evidence="8" type="ORF">DJ533_00330</name>
</gene>
<dbReference type="InterPro" id="IPR033907">
    <property type="entry name" value="Endolysin_autolysin"/>
</dbReference>
<evidence type="ECO:0000256" key="7">
    <source>
        <dbReference type="RuleBase" id="RU003788"/>
    </source>
</evidence>
<keyword evidence="5" id="KW-1035">Host cytoplasm</keyword>
<dbReference type="STRING" id="1871111.GCA_001704615_00886"/>
<name>A0A2S2F8L4_9GAMM</name>
<evidence type="ECO:0000256" key="5">
    <source>
        <dbReference type="ARBA" id="ARBA00023200"/>
    </source>
</evidence>
<evidence type="ECO:0000256" key="2">
    <source>
        <dbReference type="ARBA" id="ARBA00022529"/>
    </source>
</evidence>
<dbReference type="PANTHER" id="PTHR38107">
    <property type="match status" value="1"/>
</dbReference>
<dbReference type="InterPro" id="IPR051018">
    <property type="entry name" value="Bacteriophage_GH24"/>
</dbReference>
<dbReference type="PANTHER" id="PTHR38107:SF3">
    <property type="entry name" value="LYSOZYME RRRD-RELATED"/>
    <property type="match status" value="1"/>
</dbReference>
<dbReference type="InterPro" id="IPR023346">
    <property type="entry name" value="Lysozyme-like_dom_sf"/>
</dbReference>
<accession>A0A2S2F8L4</accession>
<dbReference type="InterPro" id="IPR002196">
    <property type="entry name" value="Glyco_hydro_24"/>
</dbReference>
<proteinExistence type="inferred from homology"/>
<dbReference type="Pfam" id="PF00959">
    <property type="entry name" value="Phage_lysozyme"/>
    <property type="match status" value="1"/>
</dbReference>
<comment type="catalytic activity">
    <reaction evidence="1 7">
        <text>Hydrolysis of (1-&gt;4)-beta-linkages between N-acetylmuramic acid and N-acetyl-D-glucosamine residues in a peptidoglycan and between N-acetyl-D-glucosamine residues in chitodextrins.</text>
        <dbReference type="EC" id="3.2.1.17"/>
    </reaction>
</comment>
<reference evidence="8" key="1">
    <citation type="submission" date="2019-08" db="EMBL/GenBank/DDBJ databases">
        <title>The complete genome of Acinetobacter defluvii strain WCHAD010030.</title>
        <authorList>
            <person name="Hu Y."/>
            <person name="Qin J."/>
            <person name="Feng Y."/>
            <person name="Zong Z."/>
        </authorList>
    </citation>
    <scope>NUCLEOTIDE SEQUENCE</scope>
    <source>
        <strain evidence="8">WCHA30</strain>
        <plasmid evidence="8">p1_010030</plasmid>
    </source>
</reference>
<dbReference type="GO" id="GO:0031640">
    <property type="term" value="P:killing of cells of another organism"/>
    <property type="evidence" value="ECO:0007669"/>
    <property type="project" value="UniProtKB-KW"/>
</dbReference>
<dbReference type="Gene3D" id="1.10.530.40">
    <property type="match status" value="1"/>
</dbReference>
<dbReference type="SUPFAM" id="SSF53955">
    <property type="entry name" value="Lysozyme-like"/>
    <property type="match status" value="1"/>
</dbReference>
<dbReference type="GO" id="GO:0003796">
    <property type="term" value="F:lysozyme activity"/>
    <property type="evidence" value="ECO:0007669"/>
    <property type="project" value="UniProtKB-EC"/>
</dbReference>
<evidence type="ECO:0000313" key="8">
    <source>
        <dbReference type="EMBL" id="AWL27165.1"/>
    </source>
</evidence>
<dbReference type="InterPro" id="IPR023347">
    <property type="entry name" value="Lysozyme_dom_sf"/>
</dbReference>
<geneLocation type="plasmid" evidence="8 9">
    <name>p1_010030</name>
</geneLocation>
<keyword evidence="4 7" id="KW-0378">Hydrolase</keyword>
<evidence type="ECO:0000256" key="4">
    <source>
        <dbReference type="ARBA" id="ARBA00022801"/>
    </source>
</evidence>
<evidence type="ECO:0000256" key="6">
    <source>
        <dbReference type="ARBA" id="ARBA00023295"/>
    </source>
</evidence>
<sequence length="211" mass="23700">MNSNTKNIEVIAQAFSWLRAMSGNALTKEQVIAGDKIIENLGFPVFAELINFKHEPERTGVTGQYDISDMGYNMIKDFEGLELKAYQDSGGIWTIGHGTIRYPNGTKVQKGDTCTAGQALEWLKNDCLWVDACLDRYVTTKISQNQFDALASFIYNVGETAFKNSSMLRLINANELRSAANQFDVWVHVKGKRVQGLVNRRNAEKRHFLGV</sequence>
<dbReference type="KEGG" id="adv:DJ533_00330"/>
<dbReference type="EC" id="3.2.1.17" evidence="7"/>
<evidence type="ECO:0000256" key="3">
    <source>
        <dbReference type="ARBA" id="ARBA00022638"/>
    </source>
</evidence>
<keyword evidence="6 7" id="KW-0326">Glycosidase</keyword>
<dbReference type="InterPro" id="IPR034690">
    <property type="entry name" value="Endolysin_T4_type"/>
</dbReference>
<keyword evidence="2 7" id="KW-0929">Antimicrobial</keyword>
<evidence type="ECO:0000256" key="1">
    <source>
        <dbReference type="ARBA" id="ARBA00000632"/>
    </source>
</evidence>
<dbReference type="AlphaFoldDB" id="A0A2S2F8L4"/>
<protein>
    <recommendedName>
        <fullName evidence="7">Lysozyme</fullName>
        <ecNumber evidence="7">3.2.1.17</ecNumber>
    </recommendedName>
</protein>
<comment type="similarity">
    <text evidence="7">Belongs to the glycosyl hydrolase 24 family.</text>
</comment>
<keyword evidence="8" id="KW-0614">Plasmid</keyword>
<dbReference type="EMBL" id="CP029389">
    <property type="protein sequence ID" value="AWL27165.1"/>
    <property type="molecule type" value="Genomic_DNA"/>
</dbReference>
<dbReference type="CDD" id="cd00737">
    <property type="entry name" value="lyz_endolysin_autolysin"/>
    <property type="match status" value="1"/>
</dbReference>
<evidence type="ECO:0000313" key="9">
    <source>
        <dbReference type="Proteomes" id="UP000245977"/>
    </source>
</evidence>
<dbReference type="GO" id="GO:0042742">
    <property type="term" value="P:defense response to bacterium"/>
    <property type="evidence" value="ECO:0007669"/>
    <property type="project" value="UniProtKB-KW"/>
</dbReference>
<keyword evidence="9" id="KW-1185">Reference proteome</keyword>
<dbReference type="HAMAP" id="MF_04110">
    <property type="entry name" value="ENDOLYSIN_T4"/>
    <property type="match status" value="1"/>
</dbReference>